<keyword evidence="9" id="KW-1185">Reference proteome</keyword>
<evidence type="ECO:0000313" key="8">
    <source>
        <dbReference type="EMBL" id="MDX8151214.1"/>
    </source>
</evidence>
<dbReference type="GO" id="GO:0004045">
    <property type="term" value="F:peptidyl-tRNA hydrolase activity"/>
    <property type="evidence" value="ECO:0007669"/>
    <property type="project" value="UniProtKB-EC"/>
</dbReference>
<evidence type="ECO:0000256" key="2">
    <source>
        <dbReference type="ARBA" id="ARBA00022555"/>
    </source>
</evidence>
<dbReference type="EC" id="3.1.1.29" evidence="1 7"/>
<evidence type="ECO:0000256" key="3">
    <source>
        <dbReference type="ARBA" id="ARBA00022801"/>
    </source>
</evidence>
<dbReference type="NCBIfam" id="TIGR00447">
    <property type="entry name" value="pth"/>
    <property type="match status" value="1"/>
</dbReference>
<dbReference type="EMBL" id="JAXAVX010000002">
    <property type="protein sequence ID" value="MDX8151214.1"/>
    <property type="molecule type" value="Genomic_DNA"/>
</dbReference>
<name>A0ABU4VHN0_9ACTN</name>
<comment type="function">
    <text evidence="7">Catalyzes the release of premature peptidyl moieties from peptidyl-tRNA molecules trapped in stalled 50S ribosomal subunits, and thus maintains levels of free tRNAs and 50S ribosomes.</text>
</comment>
<feature type="binding site" evidence="7">
    <location>
        <position position="75"/>
    </location>
    <ligand>
        <name>tRNA</name>
        <dbReference type="ChEBI" id="CHEBI:17843"/>
    </ligand>
</feature>
<dbReference type="CDD" id="cd00462">
    <property type="entry name" value="PTH"/>
    <property type="match status" value="1"/>
</dbReference>
<feature type="binding site" evidence="7">
    <location>
        <position position="123"/>
    </location>
    <ligand>
        <name>tRNA</name>
        <dbReference type="ChEBI" id="CHEBI:17843"/>
    </ligand>
</feature>
<dbReference type="Gene3D" id="3.40.50.1470">
    <property type="entry name" value="Peptidyl-tRNA hydrolase"/>
    <property type="match status" value="1"/>
</dbReference>
<evidence type="ECO:0000256" key="5">
    <source>
        <dbReference type="ARBA" id="ARBA00038063"/>
    </source>
</evidence>
<gene>
    <name evidence="7 8" type="primary">pth</name>
    <name evidence="8" type="ORF">SK069_06405</name>
</gene>
<dbReference type="SUPFAM" id="SSF53178">
    <property type="entry name" value="Peptidyl-tRNA hydrolase-like"/>
    <property type="match status" value="1"/>
</dbReference>
<dbReference type="PROSITE" id="PS01196">
    <property type="entry name" value="PEPT_TRNA_HYDROL_2"/>
    <property type="match status" value="1"/>
</dbReference>
<dbReference type="InterPro" id="IPR036416">
    <property type="entry name" value="Pept_tRNA_hydro_sf"/>
</dbReference>
<evidence type="ECO:0000256" key="6">
    <source>
        <dbReference type="ARBA" id="ARBA00050038"/>
    </source>
</evidence>
<comment type="caution">
    <text evidence="8">The sequence shown here is derived from an EMBL/GenBank/DDBJ whole genome shotgun (WGS) entry which is preliminary data.</text>
</comment>
<comment type="subcellular location">
    <subcellularLocation>
        <location evidence="7">Cytoplasm</location>
    </subcellularLocation>
</comment>
<evidence type="ECO:0000313" key="9">
    <source>
        <dbReference type="Proteomes" id="UP001277761"/>
    </source>
</evidence>
<evidence type="ECO:0000256" key="7">
    <source>
        <dbReference type="HAMAP-Rule" id="MF_00083"/>
    </source>
</evidence>
<feature type="active site" description="Proton acceptor" evidence="7">
    <location>
        <position position="28"/>
    </location>
</feature>
<sequence>MVLRGATPADWLIVGLGNPGVRYERTPHNVGFLVAEELARRWDLGRPREKYRGRLYEGRTQPGGPRVAILLPQTFMNDSGRAVSPARGALKVPLERIVVVHDEIDLPFGDVRHRMGGGLAGHNGLKSLKRELGDQVFGRVRVGVGRPDSTDPEIVSAHVLGRWKQEDWEVTDLVDEAARRVESIVSGAIELT</sequence>
<dbReference type="HAMAP" id="MF_00083">
    <property type="entry name" value="Pept_tRNA_hydro_bact"/>
    <property type="match status" value="1"/>
</dbReference>
<organism evidence="8 9">
    <name type="scientific">Patulibacter brassicae</name>
    <dbReference type="NCBI Taxonomy" id="1705717"/>
    <lineage>
        <taxon>Bacteria</taxon>
        <taxon>Bacillati</taxon>
        <taxon>Actinomycetota</taxon>
        <taxon>Thermoleophilia</taxon>
        <taxon>Solirubrobacterales</taxon>
        <taxon>Patulibacteraceae</taxon>
        <taxon>Patulibacter</taxon>
    </lineage>
</organism>
<evidence type="ECO:0000256" key="1">
    <source>
        <dbReference type="ARBA" id="ARBA00013260"/>
    </source>
</evidence>
<keyword evidence="4 7" id="KW-0694">RNA-binding</keyword>
<proteinExistence type="inferred from homology"/>
<protein>
    <recommendedName>
        <fullName evidence="6 7">Peptidyl-tRNA hydrolase</fullName>
        <shortName evidence="7">Pth</shortName>
        <ecNumber evidence="1 7">3.1.1.29</ecNumber>
    </recommendedName>
</protein>
<accession>A0ABU4VHN0</accession>
<dbReference type="PANTHER" id="PTHR17224:SF1">
    <property type="entry name" value="PEPTIDYL-TRNA HYDROLASE"/>
    <property type="match status" value="1"/>
</dbReference>
<feature type="site" description="Discriminates between blocked and unblocked aminoacyl-tRNA" evidence="7">
    <location>
        <position position="18"/>
    </location>
</feature>
<evidence type="ECO:0000256" key="4">
    <source>
        <dbReference type="ARBA" id="ARBA00022884"/>
    </source>
</evidence>
<comment type="subunit">
    <text evidence="7">Monomer.</text>
</comment>
<dbReference type="InterPro" id="IPR001328">
    <property type="entry name" value="Pept_tRNA_hydro"/>
</dbReference>
<dbReference type="RefSeq" id="WP_319953364.1">
    <property type="nucleotide sequence ID" value="NZ_JAXAVX010000002.1"/>
</dbReference>
<keyword evidence="2 7" id="KW-0820">tRNA-binding</keyword>
<keyword evidence="7" id="KW-0963">Cytoplasm</keyword>
<comment type="function">
    <text evidence="7">Hydrolyzes ribosome-free peptidyl-tRNAs (with 1 or more amino acids incorporated), which drop off the ribosome during protein synthesis, or as a result of ribosome stalling.</text>
</comment>
<feature type="site" description="Stabilizes the basic form of H active site to accept a proton" evidence="7">
    <location>
        <position position="102"/>
    </location>
</feature>
<comment type="catalytic activity">
    <reaction evidence="7">
        <text>an N-acyl-L-alpha-aminoacyl-tRNA + H2O = an N-acyl-L-amino acid + a tRNA + H(+)</text>
        <dbReference type="Rhea" id="RHEA:54448"/>
        <dbReference type="Rhea" id="RHEA-COMP:10123"/>
        <dbReference type="Rhea" id="RHEA-COMP:13883"/>
        <dbReference type="ChEBI" id="CHEBI:15377"/>
        <dbReference type="ChEBI" id="CHEBI:15378"/>
        <dbReference type="ChEBI" id="CHEBI:59874"/>
        <dbReference type="ChEBI" id="CHEBI:78442"/>
        <dbReference type="ChEBI" id="CHEBI:138191"/>
        <dbReference type="EC" id="3.1.1.29"/>
    </reaction>
</comment>
<keyword evidence="3 7" id="KW-0378">Hydrolase</keyword>
<reference evidence="8 9" key="1">
    <citation type="submission" date="2023-11" db="EMBL/GenBank/DDBJ databases">
        <authorList>
            <person name="Xu M."/>
            <person name="Jiang T."/>
        </authorList>
    </citation>
    <scope>NUCLEOTIDE SEQUENCE [LARGE SCALE GENOMIC DNA]</scope>
    <source>
        <strain evidence="8 9">SD</strain>
    </source>
</reference>
<dbReference type="Proteomes" id="UP001277761">
    <property type="component" value="Unassembled WGS sequence"/>
</dbReference>
<dbReference type="Pfam" id="PF01195">
    <property type="entry name" value="Pept_tRNA_hydro"/>
    <property type="match status" value="1"/>
</dbReference>
<dbReference type="PANTHER" id="PTHR17224">
    <property type="entry name" value="PEPTIDYL-TRNA HYDROLASE"/>
    <property type="match status" value="1"/>
</dbReference>
<dbReference type="InterPro" id="IPR018171">
    <property type="entry name" value="Pept_tRNA_hydro_CS"/>
</dbReference>
<feature type="binding site" evidence="7">
    <location>
        <position position="23"/>
    </location>
    <ligand>
        <name>tRNA</name>
        <dbReference type="ChEBI" id="CHEBI:17843"/>
    </ligand>
</feature>
<feature type="binding site" evidence="7">
    <location>
        <position position="77"/>
    </location>
    <ligand>
        <name>tRNA</name>
        <dbReference type="ChEBI" id="CHEBI:17843"/>
    </ligand>
</feature>
<comment type="similarity">
    <text evidence="5 7">Belongs to the PTH family.</text>
</comment>